<dbReference type="EMBL" id="QUNO01000008">
    <property type="protein sequence ID" value="REH44781.1"/>
    <property type="molecule type" value="Genomic_DNA"/>
</dbReference>
<evidence type="ECO:0000313" key="3">
    <source>
        <dbReference type="Proteomes" id="UP000256269"/>
    </source>
</evidence>
<sequence>MRTSTQPPRAPQAVVQPPQPPEGSFGRTLGEVVANYRMLGWRVNVTEQGVLLPLGPTTTALVMPARIGSAVLAELRARMLAGPTLVIPSPQENWVFLAELVALLPAQLRTPSEIRFVRSPSSIVLPPTMTPYGRVRWANAPSFSRHWLPPFTAVLAVARTIASAAN</sequence>
<name>A0A3E0HGD5_9PSEU</name>
<evidence type="ECO:0000313" key="2">
    <source>
        <dbReference type="EMBL" id="REH44781.1"/>
    </source>
</evidence>
<dbReference type="RefSeq" id="WP_116176704.1">
    <property type="nucleotide sequence ID" value="NZ_CP144375.1"/>
</dbReference>
<proteinExistence type="predicted"/>
<evidence type="ECO:0000256" key="1">
    <source>
        <dbReference type="SAM" id="MobiDB-lite"/>
    </source>
</evidence>
<reference evidence="2 3" key="1">
    <citation type="submission" date="2018-08" db="EMBL/GenBank/DDBJ databases">
        <title>Genomic Encyclopedia of Archaeal and Bacterial Type Strains, Phase II (KMG-II): from individual species to whole genera.</title>
        <authorList>
            <person name="Goeker M."/>
        </authorList>
    </citation>
    <scope>NUCLEOTIDE SEQUENCE [LARGE SCALE GENOMIC DNA]</scope>
    <source>
        <strain evidence="2 3">DSM 45791</strain>
    </source>
</reference>
<gene>
    <name evidence="2" type="ORF">BCF44_108261</name>
</gene>
<keyword evidence="3" id="KW-1185">Reference proteome</keyword>
<dbReference type="Proteomes" id="UP000256269">
    <property type="component" value="Unassembled WGS sequence"/>
</dbReference>
<protein>
    <submittedName>
        <fullName evidence="2">Uncharacterized protein</fullName>
    </submittedName>
</protein>
<accession>A0A3E0HGD5</accession>
<organism evidence="2 3">
    <name type="scientific">Kutzneria buriramensis</name>
    <dbReference type="NCBI Taxonomy" id="1045776"/>
    <lineage>
        <taxon>Bacteria</taxon>
        <taxon>Bacillati</taxon>
        <taxon>Actinomycetota</taxon>
        <taxon>Actinomycetes</taxon>
        <taxon>Pseudonocardiales</taxon>
        <taxon>Pseudonocardiaceae</taxon>
        <taxon>Kutzneria</taxon>
    </lineage>
</organism>
<dbReference type="AlphaFoldDB" id="A0A3E0HGD5"/>
<feature type="region of interest" description="Disordered" evidence="1">
    <location>
        <begin position="1"/>
        <end position="26"/>
    </location>
</feature>
<comment type="caution">
    <text evidence="2">The sequence shown here is derived from an EMBL/GenBank/DDBJ whole genome shotgun (WGS) entry which is preliminary data.</text>
</comment>
<dbReference type="OrthoDB" id="3681280at2"/>